<dbReference type="InterPro" id="IPR036812">
    <property type="entry name" value="NAD(P)_OxRdtase_dom_sf"/>
</dbReference>
<dbReference type="InterPro" id="IPR050791">
    <property type="entry name" value="Aldo-Keto_reductase"/>
</dbReference>
<dbReference type="SUPFAM" id="SSF51430">
    <property type="entry name" value="NAD(P)-linked oxidoreductase"/>
    <property type="match status" value="1"/>
</dbReference>
<organism evidence="4 5">
    <name type="scientific">Streptomyces roseoviridis</name>
    <dbReference type="NCBI Taxonomy" id="67361"/>
    <lineage>
        <taxon>Bacteria</taxon>
        <taxon>Bacillati</taxon>
        <taxon>Actinomycetota</taxon>
        <taxon>Actinomycetes</taxon>
        <taxon>Kitasatosporales</taxon>
        <taxon>Streptomycetaceae</taxon>
        <taxon>Streptomyces</taxon>
    </lineage>
</organism>
<reference evidence="4 5" key="1">
    <citation type="submission" date="2024-09" db="EMBL/GenBank/DDBJ databases">
        <authorList>
            <person name="Sun Q."/>
            <person name="Mori K."/>
        </authorList>
    </citation>
    <scope>NUCLEOTIDE SEQUENCE [LARGE SCALE GENOMIC DNA]</scope>
    <source>
        <strain evidence="4 5">JCM 4414</strain>
    </source>
</reference>
<feature type="region of interest" description="Disordered" evidence="2">
    <location>
        <begin position="299"/>
        <end position="321"/>
    </location>
</feature>
<dbReference type="EMBL" id="JBHMCT010000006">
    <property type="protein sequence ID" value="MFB9554092.1"/>
    <property type="molecule type" value="Genomic_DNA"/>
</dbReference>
<evidence type="ECO:0000313" key="4">
    <source>
        <dbReference type="EMBL" id="MFB9554092.1"/>
    </source>
</evidence>
<keyword evidence="1" id="KW-0560">Oxidoreductase</keyword>
<evidence type="ECO:0000313" key="5">
    <source>
        <dbReference type="Proteomes" id="UP001589716"/>
    </source>
</evidence>
<dbReference type="InterPro" id="IPR023210">
    <property type="entry name" value="NADP_OxRdtase_dom"/>
</dbReference>
<evidence type="ECO:0000259" key="3">
    <source>
        <dbReference type="Pfam" id="PF00248"/>
    </source>
</evidence>
<dbReference type="Gene3D" id="3.20.20.100">
    <property type="entry name" value="NADP-dependent oxidoreductase domain"/>
    <property type="match status" value="1"/>
</dbReference>
<protein>
    <submittedName>
        <fullName evidence="4">Aldo/keto reductase</fullName>
    </submittedName>
</protein>
<proteinExistence type="predicted"/>
<name>A0ABV5QKT9_9ACTN</name>
<dbReference type="CDD" id="cd19088">
    <property type="entry name" value="AKR_AKR13B1"/>
    <property type="match status" value="1"/>
</dbReference>
<dbReference type="PRINTS" id="PR00069">
    <property type="entry name" value="ALDKETRDTASE"/>
</dbReference>
<gene>
    <name evidence="4" type="ORF">ACFFTP_07725</name>
</gene>
<dbReference type="PANTHER" id="PTHR43625">
    <property type="entry name" value="AFLATOXIN B1 ALDEHYDE REDUCTASE"/>
    <property type="match status" value="1"/>
</dbReference>
<feature type="domain" description="NADP-dependent oxidoreductase" evidence="3">
    <location>
        <begin position="27"/>
        <end position="299"/>
    </location>
</feature>
<sequence length="321" mass="34648">MTNDMAHHGDRLDTNVFHIGGDLPVRRIGYGTMRLADGPGDPRGPEARIWTGPADRPAALRLLRTAVEAGVNLFDTADAYALGAGEELLAEALRPYGDEVAVATKVGNLRPSPTEWVPLGHPAYLRQQTELSLRRLRTERIDLLYLHRLDENYPVAEQLGALKRLQEEGKVRHIGLSEVTVEQLVEAGRTAPVAAVQNLYNLAERGHDPVVDHTARHGIAFVPFFPVAMGAHAGPDGPVARVAREAGATPAQTALAWLLRRGPHVVPIPGTTSEHHLKENMGALEVKLSDEQFALLSEVGTEAETEAETGAQAQADTETGS</sequence>
<accession>A0ABV5QKT9</accession>
<dbReference type="InterPro" id="IPR020471">
    <property type="entry name" value="AKR"/>
</dbReference>
<comment type="caution">
    <text evidence="4">The sequence shown here is derived from an EMBL/GenBank/DDBJ whole genome shotgun (WGS) entry which is preliminary data.</text>
</comment>
<dbReference type="PANTHER" id="PTHR43625:SF40">
    <property type="entry name" value="ALDO-KETO REDUCTASE YAKC [NADP(+)]"/>
    <property type="match status" value="1"/>
</dbReference>
<evidence type="ECO:0000256" key="2">
    <source>
        <dbReference type="SAM" id="MobiDB-lite"/>
    </source>
</evidence>
<keyword evidence="5" id="KW-1185">Reference proteome</keyword>
<dbReference type="RefSeq" id="WP_345489341.1">
    <property type="nucleotide sequence ID" value="NZ_BAAAWU010000001.1"/>
</dbReference>
<evidence type="ECO:0000256" key="1">
    <source>
        <dbReference type="ARBA" id="ARBA00023002"/>
    </source>
</evidence>
<feature type="compositionally biased region" description="Low complexity" evidence="2">
    <location>
        <begin position="308"/>
        <end position="321"/>
    </location>
</feature>
<dbReference type="Pfam" id="PF00248">
    <property type="entry name" value="Aldo_ket_red"/>
    <property type="match status" value="1"/>
</dbReference>
<dbReference type="Proteomes" id="UP001589716">
    <property type="component" value="Unassembled WGS sequence"/>
</dbReference>